<dbReference type="Gene3D" id="3.30.930.10">
    <property type="entry name" value="Bira Bifunctional Protein, Domain 2"/>
    <property type="match status" value="2"/>
</dbReference>
<dbReference type="PRINTS" id="PR01043">
    <property type="entry name" value="TRNASYNTHGLY"/>
</dbReference>
<evidence type="ECO:0008006" key="3">
    <source>
        <dbReference type="Google" id="ProtNLM"/>
    </source>
</evidence>
<dbReference type="EMBL" id="CAJOBJ010007318">
    <property type="protein sequence ID" value="CAF4083118.1"/>
    <property type="molecule type" value="Genomic_DNA"/>
</dbReference>
<gene>
    <name evidence="1" type="ORF">GIL414_LOCUS16183</name>
</gene>
<reference evidence="1" key="1">
    <citation type="submission" date="2021-02" db="EMBL/GenBank/DDBJ databases">
        <authorList>
            <person name="Nowell W R."/>
        </authorList>
    </citation>
    <scope>NUCLEOTIDE SEQUENCE</scope>
</reference>
<accession>A0A8S2Q4M1</accession>
<dbReference type="PANTHER" id="PTHR10745:SF0">
    <property type="entry name" value="GLYCINE--TRNA LIGASE"/>
    <property type="match status" value="1"/>
</dbReference>
<dbReference type="Proteomes" id="UP000681720">
    <property type="component" value="Unassembled WGS sequence"/>
</dbReference>
<dbReference type="InterPro" id="IPR002315">
    <property type="entry name" value="tRNA-synt_gly"/>
</dbReference>
<comment type="caution">
    <text evidence="1">The sequence shown here is derived from an EMBL/GenBank/DDBJ whole genome shotgun (WGS) entry which is preliminary data.</text>
</comment>
<dbReference type="AlphaFoldDB" id="A0A8S2Q4M1"/>
<dbReference type="InterPro" id="IPR045864">
    <property type="entry name" value="aa-tRNA-synth_II/BPL/LPL"/>
</dbReference>
<sequence length="350" mass="40477">MSEEKTIDRAEVENLLKRRFFYDQSFSIYGGVNGLYDYGPVGCAIKSNILNQWRRHFILEEQMLEIDCSILTPEIVLNEFTVAEIEHFVDPIDKTHPKFETVADLEIQLYSANNQVNGESAQLVRLDDAVRSNVINNETLAYFIGRIYLFFTKIGIDKNRIRFRQHMSNEMAHYASDCWDVECKISYGWIECGACADRSSYDLNQHIKFSGQRLTATRQLSAAKTIQVSEKKLNSKIIGQSFRADASKVIQYLQNLSEHDARSLHEKLQQAHEKIAVDGKEFIITTAMFTVETTENIVQVEEFIPCVIEPTFGIGRIMYTTLEHNFKVRSQDEQRKDSQNFIIQLKKCRQ</sequence>
<evidence type="ECO:0000313" key="1">
    <source>
        <dbReference type="EMBL" id="CAF4083118.1"/>
    </source>
</evidence>
<dbReference type="PANTHER" id="PTHR10745">
    <property type="entry name" value="GLYCYL-TRNA SYNTHETASE/DNA POLYMERASE SUBUNIT GAMMA-2"/>
    <property type="match status" value="1"/>
</dbReference>
<dbReference type="SUPFAM" id="SSF55681">
    <property type="entry name" value="Class II aaRS and biotin synthetases"/>
    <property type="match status" value="1"/>
</dbReference>
<proteinExistence type="predicted"/>
<dbReference type="InterPro" id="IPR027031">
    <property type="entry name" value="Gly-tRNA_synthase/POLG2"/>
</dbReference>
<organism evidence="1 2">
    <name type="scientific">Rotaria magnacalcarata</name>
    <dbReference type="NCBI Taxonomy" id="392030"/>
    <lineage>
        <taxon>Eukaryota</taxon>
        <taxon>Metazoa</taxon>
        <taxon>Spiralia</taxon>
        <taxon>Gnathifera</taxon>
        <taxon>Rotifera</taxon>
        <taxon>Eurotatoria</taxon>
        <taxon>Bdelloidea</taxon>
        <taxon>Philodinida</taxon>
        <taxon>Philodinidae</taxon>
        <taxon>Rotaria</taxon>
    </lineage>
</organism>
<dbReference type="GO" id="GO:0005739">
    <property type="term" value="C:mitochondrion"/>
    <property type="evidence" value="ECO:0007669"/>
    <property type="project" value="TreeGrafter"/>
</dbReference>
<name>A0A8S2Q4M1_9BILA</name>
<dbReference type="GO" id="GO:0070150">
    <property type="term" value="P:mitochondrial glycyl-tRNA aminoacylation"/>
    <property type="evidence" value="ECO:0007669"/>
    <property type="project" value="TreeGrafter"/>
</dbReference>
<dbReference type="GO" id="GO:0004820">
    <property type="term" value="F:glycine-tRNA ligase activity"/>
    <property type="evidence" value="ECO:0007669"/>
    <property type="project" value="InterPro"/>
</dbReference>
<dbReference type="Gene3D" id="3.30.720.200">
    <property type="match status" value="1"/>
</dbReference>
<protein>
    <recommendedName>
        <fullName evidence="3">Glycine--tRNA ligase</fullName>
    </recommendedName>
</protein>
<dbReference type="NCBIfam" id="TIGR00389">
    <property type="entry name" value="glyS_dimeric"/>
    <property type="match status" value="1"/>
</dbReference>
<dbReference type="GO" id="GO:0005524">
    <property type="term" value="F:ATP binding"/>
    <property type="evidence" value="ECO:0007669"/>
    <property type="project" value="InterPro"/>
</dbReference>
<evidence type="ECO:0000313" key="2">
    <source>
        <dbReference type="Proteomes" id="UP000681720"/>
    </source>
</evidence>